<protein>
    <submittedName>
        <fullName evidence="5">DUF659 domain-containing protein</fullName>
    </submittedName>
</protein>
<feature type="region of interest" description="Disordered" evidence="2">
    <location>
        <begin position="238"/>
        <end position="269"/>
    </location>
</feature>
<keyword evidence="1" id="KW-0175">Coiled coil</keyword>
<reference evidence="3 4" key="1">
    <citation type="submission" date="2018-11" db="EMBL/GenBank/DDBJ databases">
        <authorList>
            <consortium name="Pathogen Informatics"/>
        </authorList>
    </citation>
    <scope>NUCLEOTIDE SEQUENCE [LARGE SCALE GENOMIC DNA]</scope>
</reference>
<evidence type="ECO:0000256" key="1">
    <source>
        <dbReference type="SAM" id="Coils"/>
    </source>
</evidence>
<dbReference type="WBParaSite" id="HPBE_0002462401-mRNA-1">
    <property type="protein sequence ID" value="HPBE_0002462401-mRNA-1"/>
    <property type="gene ID" value="HPBE_0002462401"/>
</dbReference>
<keyword evidence="4" id="KW-1185">Reference proteome</keyword>
<sequence length="269" mass="30303">MAYEVGTEWTEFVCVNKGIAKHPPIEGNCIVEFYKAAFEQLKEDLKEESRTIRRVKKGPVGYAATESALLMEKDGPRNELTTRVVMSYSKLLETLTSWRKFSTWILVFPIEKKGDCSIFEEIVKLAKTHLEDGGRIVTAWTPVTAQNFGKWKAMVELWRILDLTFQKFAGPGQFVTTASNMISDGKVFLEVGCPEGTAQFHRAYPGVASAKHLYEAICKRCPHMELPDLFQDLSMRTSTPGRGGVCGKEAKQTRRSSPHGRPPLKRRAQ</sequence>
<dbReference type="EMBL" id="UZAH01036602">
    <property type="protein sequence ID" value="VDP46289.1"/>
    <property type="molecule type" value="Genomic_DNA"/>
</dbReference>
<dbReference type="Proteomes" id="UP000050761">
    <property type="component" value="Unassembled WGS sequence"/>
</dbReference>
<dbReference type="AlphaFoldDB" id="A0A183GPK4"/>
<organism evidence="4 5">
    <name type="scientific">Heligmosomoides polygyrus</name>
    <name type="common">Parasitic roundworm</name>
    <dbReference type="NCBI Taxonomy" id="6339"/>
    <lineage>
        <taxon>Eukaryota</taxon>
        <taxon>Metazoa</taxon>
        <taxon>Ecdysozoa</taxon>
        <taxon>Nematoda</taxon>
        <taxon>Chromadorea</taxon>
        <taxon>Rhabditida</taxon>
        <taxon>Rhabditina</taxon>
        <taxon>Rhabditomorpha</taxon>
        <taxon>Strongyloidea</taxon>
        <taxon>Heligmosomidae</taxon>
        <taxon>Heligmosomoides</taxon>
    </lineage>
</organism>
<evidence type="ECO:0000313" key="4">
    <source>
        <dbReference type="Proteomes" id="UP000050761"/>
    </source>
</evidence>
<accession>A0A3P8HIP5</accession>
<feature type="compositionally biased region" description="Basic residues" evidence="2">
    <location>
        <begin position="253"/>
        <end position="269"/>
    </location>
</feature>
<reference evidence="5" key="2">
    <citation type="submission" date="2019-09" db="UniProtKB">
        <authorList>
            <consortium name="WormBaseParasite"/>
        </authorList>
    </citation>
    <scope>IDENTIFICATION</scope>
</reference>
<evidence type="ECO:0000256" key="2">
    <source>
        <dbReference type="SAM" id="MobiDB-lite"/>
    </source>
</evidence>
<evidence type="ECO:0000313" key="5">
    <source>
        <dbReference type="WBParaSite" id="HPBE_0002462401-mRNA-1"/>
    </source>
</evidence>
<name>A0A183GPK4_HELPZ</name>
<dbReference type="OrthoDB" id="5863609at2759"/>
<proteinExistence type="predicted"/>
<gene>
    <name evidence="3" type="ORF">HPBE_LOCUS24623</name>
</gene>
<evidence type="ECO:0000313" key="3">
    <source>
        <dbReference type="EMBL" id="VDP46289.1"/>
    </source>
</evidence>
<feature type="coiled-coil region" evidence="1">
    <location>
        <begin position="31"/>
        <end position="58"/>
    </location>
</feature>
<accession>A0A183GPK4</accession>